<proteinExistence type="predicted"/>
<dbReference type="InterPro" id="IPR006108">
    <property type="entry name" value="3HC_DH_C"/>
</dbReference>
<dbReference type="SUPFAM" id="SSF48179">
    <property type="entry name" value="6-phosphogluconate dehydrogenase C-terminal domain-like"/>
    <property type="match status" value="2"/>
</dbReference>
<evidence type="ECO:0000313" key="7">
    <source>
        <dbReference type="EMBL" id="GLC24505.1"/>
    </source>
</evidence>
<dbReference type="PROSITE" id="PS00067">
    <property type="entry name" value="3HCDH"/>
    <property type="match status" value="1"/>
</dbReference>
<keyword evidence="3" id="KW-0456">Lyase</keyword>
<dbReference type="GO" id="GO:0016853">
    <property type="term" value="F:isomerase activity"/>
    <property type="evidence" value="ECO:0007669"/>
    <property type="project" value="UniProtKB-KW"/>
</dbReference>
<evidence type="ECO:0000259" key="5">
    <source>
        <dbReference type="Pfam" id="PF00725"/>
    </source>
</evidence>
<organism evidence="7 8">
    <name type="scientific">Roseisolibacter agri</name>
    <dbReference type="NCBI Taxonomy" id="2014610"/>
    <lineage>
        <taxon>Bacteria</taxon>
        <taxon>Pseudomonadati</taxon>
        <taxon>Gemmatimonadota</taxon>
        <taxon>Gemmatimonadia</taxon>
        <taxon>Gemmatimonadales</taxon>
        <taxon>Gemmatimonadaceae</taxon>
        <taxon>Roseisolibacter</taxon>
    </lineage>
</organism>
<evidence type="ECO:0000256" key="4">
    <source>
        <dbReference type="ARBA" id="ARBA00023268"/>
    </source>
</evidence>
<dbReference type="AlphaFoldDB" id="A0AA37V0H6"/>
<dbReference type="GO" id="GO:0006635">
    <property type="term" value="P:fatty acid beta-oxidation"/>
    <property type="evidence" value="ECO:0007669"/>
    <property type="project" value="TreeGrafter"/>
</dbReference>
<evidence type="ECO:0000256" key="2">
    <source>
        <dbReference type="ARBA" id="ARBA00023235"/>
    </source>
</evidence>
<comment type="caution">
    <text evidence="7">The sequence shown here is derived from an EMBL/GenBank/DDBJ whole genome shotgun (WGS) entry which is preliminary data.</text>
</comment>
<feature type="domain" description="3-hydroxyacyl-CoA dehydrogenase NAD binding" evidence="6">
    <location>
        <begin position="17"/>
        <end position="195"/>
    </location>
</feature>
<dbReference type="GO" id="GO:0016829">
    <property type="term" value="F:lyase activity"/>
    <property type="evidence" value="ECO:0007669"/>
    <property type="project" value="UniProtKB-KW"/>
</dbReference>
<dbReference type="FunFam" id="1.10.1040.50:FF:000006">
    <property type="entry name" value="Peroxisomal bifunctional enzyme"/>
    <property type="match status" value="1"/>
</dbReference>
<dbReference type="Gene3D" id="3.40.50.720">
    <property type="entry name" value="NAD(P)-binding Rossmann-like Domain"/>
    <property type="match status" value="1"/>
</dbReference>
<sequence>MPELAAARAHVRPVRRVGVIGGGTMGRDIAFVHLLAGHDVALREADAARLDAAVAAVRGHVARRVARGDATEAQGGELLARLTPTLDDAPLADADLIVEAVVEVLDVKREVFARIGALVRPDAILASNTSTLPIAELAAVVSDPSRVVGLHFFSPARVMRLVEVVRAAATSDATAAAALAHVAAIGKVPVLVGDCYGFVSNRLSMAYLAEATALLDEGASPAEVDAALVAFGMPMGPLTMSDMAGVDISHLAQPGLQRAYGARARRSPVVARLYALGRHGQKAGKGWYRYEAGKSGDAARHPDPEFDALLAEQRAARGITPRSIASDEIVARVVYVTANEGARCLEEGIARTPEDVDVVMGLGFGFPAQRGGLMKYVDDVGATRVVAALEAWRARATSEEEAARYEPARWLVARAERAQR</sequence>
<evidence type="ECO:0000313" key="8">
    <source>
        <dbReference type="Proteomes" id="UP001161325"/>
    </source>
</evidence>
<evidence type="ECO:0000256" key="3">
    <source>
        <dbReference type="ARBA" id="ARBA00023239"/>
    </source>
</evidence>
<protein>
    <recommendedName>
        <fullName evidence="9">3-hydroxyacyl-CoA dehydrogenase</fullName>
    </recommendedName>
</protein>
<keyword evidence="1" id="KW-0560">Oxidoreductase</keyword>
<dbReference type="EMBL" id="BRXS01000002">
    <property type="protein sequence ID" value="GLC24505.1"/>
    <property type="molecule type" value="Genomic_DNA"/>
</dbReference>
<reference evidence="7" key="1">
    <citation type="submission" date="2022-08" db="EMBL/GenBank/DDBJ databases">
        <title>Draft genome sequencing of Roseisolibacter agri AW1220.</title>
        <authorList>
            <person name="Tobiishi Y."/>
            <person name="Tonouchi A."/>
        </authorList>
    </citation>
    <scope>NUCLEOTIDE SEQUENCE</scope>
    <source>
        <strain evidence="7">AW1220</strain>
    </source>
</reference>
<evidence type="ECO:0000259" key="6">
    <source>
        <dbReference type="Pfam" id="PF02737"/>
    </source>
</evidence>
<dbReference type="InterPro" id="IPR036291">
    <property type="entry name" value="NAD(P)-bd_dom_sf"/>
</dbReference>
<dbReference type="InterPro" id="IPR006180">
    <property type="entry name" value="3-OHacyl-CoA_DH_CS"/>
</dbReference>
<dbReference type="InterPro" id="IPR006176">
    <property type="entry name" value="3-OHacyl-CoA_DH_NAD-bd"/>
</dbReference>
<evidence type="ECO:0008006" key="9">
    <source>
        <dbReference type="Google" id="ProtNLM"/>
    </source>
</evidence>
<dbReference type="FunFam" id="3.40.50.720:FF:000009">
    <property type="entry name" value="Fatty oxidation complex, alpha subunit"/>
    <property type="match status" value="1"/>
</dbReference>
<dbReference type="PANTHER" id="PTHR23309:SF49">
    <property type="entry name" value="PEROXISOMAL BIFUNCTIONAL ENZYME"/>
    <property type="match status" value="1"/>
</dbReference>
<accession>A0AA37V0H6</accession>
<feature type="domain" description="3-hydroxyacyl-CoA dehydrogenase C-terminal" evidence="5">
    <location>
        <begin position="197"/>
        <end position="290"/>
    </location>
</feature>
<keyword evidence="2" id="KW-0413">Isomerase</keyword>
<dbReference type="GO" id="GO:0003857">
    <property type="term" value="F:(3S)-3-hydroxyacyl-CoA dehydrogenase (NAD+) activity"/>
    <property type="evidence" value="ECO:0007669"/>
    <property type="project" value="TreeGrafter"/>
</dbReference>
<dbReference type="Gene3D" id="1.10.1040.50">
    <property type="match status" value="1"/>
</dbReference>
<dbReference type="PANTHER" id="PTHR23309">
    <property type="entry name" value="3-HYDROXYACYL-COA DEHYROGENASE"/>
    <property type="match status" value="1"/>
</dbReference>
<dbReference type="Proteomes" id="UP001161325">
    <property type="component" value="Unassembled WGS sequence"/>
</dbReference>
<dbReference type="GO" id="GO:0070403">
    <property type="term" value="F:NAD+ binding"/>
    <property type="evidence" value="ECO:0007669"/>
    <property type="project" value="InterPro"/>
</dbReference>
<dbReference type="SUPFAM" id="SSF51735">
    <property type="entry name" value="NAD(P)-binding Rossmann-fold domains"/>
    <property type="match status" value="1"/>
</dbReference>
<keyword evidence="4" id="KW-0511">Multifunctional enzyme</keyword>
<gene>
    <name evidence="7" type="ORF">rosag_10180</name>
</gene>
<feature type="domain" description="3-hydroxyacyl-CoA dehydrogenase C-terminal" evidence="5">
    <location>
        <begin position="329"/>
        <end position="412"/>
    </location>
</feature>
<dbReference type="Pfam" id="PF02737">
    <property type="entry name" value="3HCDH_N"/>
    <property type="match status" value="1"/>
</dbReference>
<name>A0AA37V0H6_9BACT</name>
<dbReference type="Pfam" id="PF00725">
    <property type="entry name" value="3HCDH"/>
    <property type="match status" value="2"/>
</dbReference>
<dbReference type="InterPro" id="IPR008927">
    <property type="entry name" value="6-PGluconate_DH-like_C_sf"/>
</dbReference>
<keyword evidence="8" id="KW-1185">Reference proteome</keyword>
<evidence type="ECO:0000256" key="1">
    <source>
        <dbReference type="ARBA" id="ARBA00023002"/>
    </source>
</evidence>